<dbReference type="EMBL" id="CP158296">
    <property type="protein sequence ID" value="XBV83291.1"/>
    <property type="molecule type" value="Genomic_DNA"/>
</dbReference>
<dbReference type="AlphaFoldDB" id="A0AAU7U4A1"/>
<dbReference type="Gene3D" id="1.50.10.10">
    <property type="match status" value="1"/>
</dbReference>
<dbReference type="GO" id="GO:0016787">
    <property type="term" value="F:hydrolase activity"/>
    <property type="evidence" value="ECO:0007669"/>
    <property type="project" value="UniProtKB-KW"/>
</dbReference>
<dbReference type="Pfam" id="PF06824">
    <property type="entry name" value="Glyco_hydro_125"/>
    <property type="match status" value="1"/>
</dbReference>
<proteinExistence type="predicted"/>
<dbReference type="PIRSF" id="PIRSF028846">
    <property type="entry name" value="UCP028846"/>
    <property type="match status" value="1"/>
</dbReference>
<dbReference type="SUPFAM" id="SSF48208">
    <property type="entry name" value="Six-hairpin glycosidases"/>
    <property type="match status" value="1"/>
</dbReference>
<accession>A0AAU7U4A1</accession>
<evidence type="ECO:0000256" key="1">
    <source>
        <dbReference type="SAM" id="MobiDB-lite"/>
    </source>
</evidence>
<geneLocation type="plasmid" evidence="2">
    <name>pDson04</name>
</geneLocation>
<protein>
    <submittedName>
        <fullName evidence="2">Glycoside hydrolase family 125 protein</fullName>
    </submittedName>
</protein>
<keyword evidence="2" id="KW-0614">Plasmid</keyword>
<dbReference type="PANTHER" id="PTHR31047:SF0">
    <property type="entry name" value="MEIOTICALLY UP-REGULATED GENE 157 PROTEIN"/>
    <property type="match status" value="1"/>
</dbReference>
<name>A0AAU7U4A1_9DEIO</name>
<organism evidence="2">
    <name type="scientific">Deinococcus sonorensis KR-87</name>
    <dbReference type="NCBI Taxonomy" id="694439"/>
    <lineage>
        <taxon>Bacteria</taxon>
        <taxon>Thermotogati</taxon>
        <taxon>Deinococcota</taxon>
        <taxon>Deinococci</taxon>
        <taxon>Deinococcales</taxon>
        <taxon>Deinococcaceae</taxon>
        <taxon>Deinococcus</taxon>
    </lineage>
</organism>
<feature type="region of interest" description="Disordered" evidence="1">
    <location>
        <begin position="176"/>
        <end position="197"/>
    </location>
</feature>
<dbReference type="GO" id="GO:0005975">
    <property type="term" value="P:carbohydrate metabolic process"/>
    <property type="evidence" value="ECO:0007669"/>
    <property type="project" value="InterPro"/>
</dbReference>
<dbReference type="SMART" id="SM01149">
    <property type="entry name" value="DUF1237"/>
    <property type="match status" value="1"/>
</dbReference>
<dbReference type="PANTHER" id="PTHR31047">
    <property type="entry name" value="MEIOTICALLY UP-REGULATED GENE 157 PROTEIN"/>
    <property type="match status" value="1"/>
</dbReference>
<evidence type="ECO:0000313" key="2">
    <source>
        <dbReference type="EMBL" id="XBV83291.1"/>
    </source>
</evidence>
<gene>
    <name evidence="2" type="ORF">ABOD76_00780</name>
</gene>
<dbReference type="RefSeq" id="WP_350240686.1">
    <property type="nucleotide sequence ID" value="NZ_CP158296.1"/>
</dbReference>
<sequence>MISPAVSQLVAEMRHALRDRPRLAETFARCFPNTLDTTVRRMDDGTAFVFTGDIPAMWLRDSTAQVSPYLPLAAHDEALRQLIVGLIRRQAMYIRIDPYANAFNAAPDGSGHAGDLPPKGDWVWERKFELDSLCAPVSLLFRYWKVTGDLQVFTEDVRAMLRTVVGVMRVEQRHETSPYTFERPGPHPPSDTLSHGGRGSPVAYTGMVWSGFRPSDDACAYGYLIPANMFAVVILGQLAELARDVLDDAALSTEALALRDEIERGIQAHGIVEHPEHGPIYAYETDGLGRHLLMDDANVPSLLSIPYLGYRDAADPLYMNTRRFVLSHDNPSFARGRYAAGIGSPHTPPGMVWPIALAMQGLTSTSDEERERLLDMLVATTAGTAYMHESFDPDDPDVFTREWFAWANSLFAEFVLHSVRWTAEVK</sequence>
<reference evidence="2" key="1">
    <citation type="submission" date="2024-06" db="EMBL/GenBank/DDBJ databases">
        <title>Draft Genome Sequence of Deinococcus sonorensis Type Strain KR-87, a Biofilm Producing Representative of the Genus Deinococcus.</title>
        <authorList>
            <person name="Boren L.S."/>
            <person name="Grosso R.A."/>
            <person name="Hugenberg-Cox A.N."/>
            <person name="Hill J.T.E."/>
            <person name="Albert C.M."/>
            <person name="Tuohy J.M."/>
        </authorList>
    </citation>
    <scope>NUCLEOTIDE SEQUENCE</scope>
    <source>
        <strain evidence="2">KR-87</strain>
        <plasmid evidence="2">pDson04</plasmid>
    </source>
</reference>
<dbReference type="InterPro" id="IPR008313">
    <property type="entry name" value="GH125"/>
</dbReference>
<dbReference type="InterPro" id="IPR012341">
    <property type="entry name" value="6hp_glycosidase-like_sf"/>
</dbReference>
<dbReference type="KEGG" id="dsc:ABOD76_00780"/>
<keyword evidence="2" id="KW-0378">Hydrolase</keyword>
<dbReference type="InterPro" id="IPR008928">
    <property type="entry name" value="6-hairpin_glycosidase_sf"/>
</dbReference>